<protein>
    <recommendedName>
        <fullName evidence="3">Inclusion body protein</fullName>
    </recommendedName>
</protein>
<dbReference type="RefSeq" id="WP_092559227.1">
    <property type="nucleotide sequence ID" value="NZ_FOYZ01000002.1"/>
</dbReference>
<dbReference type="EMBL" id="FOYZ01000002">
    <property type="protein sequence ID" value="SFR63647.1"/>
    <property type="molecule type" value="Genomic_DNA"/>
</dbReference>
<proteinExistence type="predicted"/>
<name>A0A1I6IA58_9FIRM</name>
<organism evidence="1 2">
    <name type="scientific">Anaeromicropila populeti</name>
    <dbReference type="NCBI Taxonomy" id="37658"/>
    <lineage>
        <taxon>Bacteria</taxon>
        <taxon>Bacillati</taxon>
        <taxon>Bacillota</taxon>
        <taxon>Clostridia</taxon>
        <taxon>Lachnospirales</taxon>
        <taxon>Lachnospiraceae</taxon>
        <taxon>Anaeromicropila</taxon>
    </lineage>
</organism>
<evidence type="ECO:0000313" key="2">
    <source>
        <dbReference type="Proteomes" id="UP000199659"/>
    </source>
</evidence>
<gene>
    <name evidence="1" type="ORF">SAMN05661086_00611</name>
</gene>
<dbReference type="STRING" id="37658.SAMN05661086_00611"/>
<dbReference type="Proteomes" id="UP000199659">
    <property type="component" value="Unassembled WGS sequence"/>
</dbReference>
<reference evidence="1 2" key="1">
    <citation type="submission" date="2016-10" db="EMBL/GenBank/DDBJ databases">
        <authorList>
            <person name="de Groot N.N."/>
        </authorList>
    </citation>
    <scope>NUCLEOTIDE SEQUENCE [LARGE SCALE GENOMIC DNA]</scope>
    <source>
        <strain evidence="1 2">743A</strain>
    </source>
</reference>
<evidence type="ECO:0008006" key="3">
    <source>
        <dbReference type="Google" id="ProtNLM"/>
    </source>
</evidence>
<dbReference type="AlphaFoldDB" id="A0A1I6IA58"/>
<keyword evidence="2" id="KW-1185">Reference proteome</keyword>
<sequence>MKSVSVLVVVDVEAALASNDLQSHLYMVDTNGKLGSYNEGGNELVTACYDTQTIYWRVESVDPDGDVAISEFTGQMVNDRVCMPKKEVDDPEVWKGVVETQGEGGSYQYSMTLQFDGGVTLSFDPWISVTVE</sequence>
<dbReference type="OrthoDB" id="1431504at2"/>
<evidence type="ECO:0000313" key="1">
    <source>
        <dbReference type="EMBL" id="SFR63647.1"/>
    </source>
</evidence>
<accession>A0A1I6IA58</accession>